<dbReference type="Pfam" id="PF00128">
    <property type="entry name" value="Alpha-amylase"/>
    <property type="match status" value="1"/>
</dbReference>
<dbReference type="Gene3D" id="3.20.20.80">
    <property type="entry name" value="Glycosidases"/>
    <property type="match status" value="1"/>
</dbReference>
<dbReference type="InterPro" id="IPR045857">
    <property type="entry name" value="O16G_dom_2"/>
</dbReference>
<sequence length="674" mass="76365">MSAKIILLSSLIFLIIGLCDCNVNSEEPEWWESTQIYQIWTRGFKDSDGDGEGDLQGILSELDYLKDIGVETICLNPIFLSPLIDFGYDISNYTDIDPIYGDLEDFDQLIEEAHEQDIKIILNIVPSHSSIEHEWFEASVNRIAPYSDYYIWANGSVDENGTRVPPNNWASVWNYTKGSAWTWNEDRDQWYYHKFKDTEPNLNLRNKDVVEEILDILDFWLDRGVDGFQISKGGFFYEDLDLEDDSDESNESDDSNESDESVDDFGDDEYANFLYKIREFTDNWTEENNSTSKLLLVESEESDANLISYYGDNNRSGVVPFNFHLITNVTIDDGADDIKILIENWLDDIPENSTTNWPISHPDGSRIATRQGQDRLEAWMVLTMLLPGQAYSYYGDEIGMTDAAEVPGYLKTINPTLNNLADLSKYAAKSPMQWDNSTSAGFSVNETLYFPINEDYVTRNVESQLEDSLSTLNTYKSLAHLRKDPVFHHGNFSIETINNDKVIFLKRHLENHPDYLVLINFGAEEEIVNITSLVSDDEDDDDDDDDNFVVVFSTNEENLYEVNSTVETVVIEPSDAVVLRNYINETDANSPEDDSSQENSDLKPTPYSLGVGVIDSTPANLAVTTEELDDDEEETLDISSEIIPESTASVGGTALIINPIITLLSICCILLLFK</sequence>
<dbReference type="OrthoDB" id="1740265at2759"/>
<name>A0A8J2HQ63_COTCN</name>
<proteinExistence type="predicted"/>
<dbReference type="InterPro" id="IPR013780">
    <property type="entry name" value="Glyco_hydro_b"/>
</dbReference>
<keyword evidence="5" id="KW-0732">Signal</keyword>
<dbReference type="EC" id="3.2.1.20" evidence="2"/>
<reference evidence="7" key="1">
    <citation type="submission" date="2021-04" db="EMBL/GenBank/DDBJ databases">
        <authorList>
            <person name="Chebbi M.A.C M."/>
        </authorList>
    </citation>
    <scope>NUCLEOTIDE SEQUENCE</scope>
</reference>
<evidence type="ECO:0000256" key="1">
    <source>
        <dbReference type="ARBA" id="ARBA00001657"/>
    </source>
</evidence>
<evidence type="ECO:0000256" key="5">
    <source>
        <dbReference type="SAM" id="SignalP"/>
    </source>
</evidence>
<accession>A0A8J2HQ63</accession>
<evidence type="ECO:0000256" key="3">
    <source>
        <dbReference type="SAM" id="MobiDB-lite"/>
    </source>
</evidence>
<comment type="caution">
    <text evidence="7">The sequence shown here is derived from an EMBL/GenBank/DDBJ whole genome shotgun (WGS) entry which is preliminary data.</text>
</comment>
<dbReference type="EMBL" id="CAJNRD030001124">
    <property type="protein sequence ID" value="CAG5106167.1"/>
    <property type="molecule type" value="Genomic_DNA"/>
</dbReference>
<feature type="chain" id="PRO_5035169502" description="alpha-glucosidase" evidence="5">
    <location>
        <begin position="22"/>
        <end position="674"/>
    </location>
</feature>
<dbReference type="SUPFAM" id="SSF51445">
    <property type="entry name" value="(Trans)glycosidases"/>
    <property type="match status" value="1"/>
</dbReference>
<evidence type="ECO:0000256" key="2">
    <source>
        <dbReference type="ARBA" id="ARBA00012741"/>
    </source>
</evidence>
<feature type="region of interest" description="Disordered" evidence="3">
    <location>
        <begin position="586"/>
        <end position="608"/>
    </location>
</feature>
<feature type="region of interest" description="Disordered" evidence="3">
    <location>
        <begin position="243"/>
        <end position="266"/>
    </location>
</feature>
<keyword evidence="4" id="KW-0812">Transmembrane</keyword>
<protein>
    <recommendedName>
        <fullName evidence="2">alpha-glucosidase</fullName>
        <ecNumber evidence="2">3.2.1.20</ecNumber>
    </recommendedName>
</protein>
<evidence type="ECO:0000313" key="7">
    <source>
        <dbReference type="EMBL" id="CAG5106167.1"/>
    </source>
</evidence>
<keyword evidence="4" id="KW-0472">Membrane</keyword>
<dbReference type="SMART" id="SM00642">
    <property type="entry name" value="Aamy"/>
    <property type="match status" value="1"/>
</dbReference>
<dbReference type="Gene3D" id="2.60.40.1180">
    <property type="entry name" value="Golgi alpha-mannosidase II"/>
    <property type="match status" value="1"/>
</dbReference>
<dbReference type="Proteomes" id="UP000786811">
    <property type="component" value="Unassembled WGS sequence"/>
</dbReference>
<comment type="catalytic activity">
    <reaction evidence="1">
        <text>Hydrolysis of terminal, non-reducing (1-&gt;4)-linked alpha-D-glucose residues with release of alpha-D-glucose.</text>
        <dbReference type="EC" id="3.2.1.20"/>
    </reaction>
</comment>
<keyword evidence="8" id="KW-1185">Reference proteome</keyword>
<dbReference type="AlphaFoldDB" id="A0A8J2HQ63"/>
<evidence type="ECO:0000259" key="6">
    <source>
        <dbReference type="SMART" id="SM00642"/>
    </source>
</evidence>
<gene>
    <name evidence="7" type="ORF">HICCMSTLAB_LOCUS12125</name>
</gene>
<dbReference type="InterPro" id="IPR006047">
    <property type="entry name" value="GH13_cat_dom"/>
</dbReference>
<dbReference type="Gene3D" id="3.90.400.10">
    <property type="entry name" value="Oligo-1,6-glucosidase, Domain 2"/>
    <property type="match status" value="1"/>
</dbReference>
<dbReference type="PANTHER" id="PTHR10357:SF179">
    <property type="entry name" value="NEUTRAL AND BASIC AMINO ACID TRANSPORT PROTEIN RBAT"/>
    <property type="match status" value="1"/>
</dbReference>
<organism evidence="7 8">
    <name type="scientific">Cotesia congregata</name>
    <name type="common">Parasitoid wasp</name>
    <name type="synonym">Apanteles congregatus</name>
    <dbReference type="NCBI Taxonomy" id="51543"/>
    <lineage>
        <taxon>Eukaryota</taxon>
        <taxon>Metazoa</taxon>
        <taxon>Ecdysozoa</taxon>
        <taxon>Arthropoda</taxon>
        <taxon>Hexapoda</taxon>
        <taxon>Insecta</taxon>
        <taxon>Pterygota</taxon>
        <taxon>Neoptera</taxon>
        <taxon>Endopterygota</taxon>
        <taxon>Hymenoptera</taxon>
        <taxon>Apocrita</taxon>
        <taxon>Ichneumonoidea</taxon>
        <taxon>Braconidae</taxon>
        <taxon>Microgastrinae</taxon>
        <taxon>Cotesia</taxon>
    </lineage>
</organism>
<dbReference type="GO" id="GO:0005975">
    <property type="term" value="P:carbohydrate metabolic process"/>
    <property type="evidence" value="ECO:0007669"/>
    <property type="project" value="InterPro"/>
</dbReference>
<feature type="signal peptide" evidence="5">
    <location>
        <begin position="1"/>
        <end position="21"/>
    </location>
</feature>
<keyword evidence="4" id="KW-1133">Transmembrane helix</keyword>
<feature type="domain" description="Glycosyl hydrolase family 13 catalytic" evidence="6">
    <location>
        <begin position="38"/>
        <end position="421"/>
    </location>
</feature>
<dbReference type="PANTHER" id="PTHR10357">
    <property type="entry name" value="ALPHA-AMYLASE FAMILY MEMBER"/>
    <property type="match status" value="1"/>
</dbReference>
<dbReference type="InterPro" id="IPR017853">
    <property type="entry name" value="GH"/>
</dbReference>
<evidence type="ECO:0000256" key="4">
    <source>
        <dbReference type="SAM" id="Phobius"/>
    </source>
</evidence>
<feature type="transmembrane region" description="Helical" evidence="4">
    <location>
        <begin position="650"/>
        <end position="673"/>
    </location>
</feature>
<dbReference type="GO" id="GO:0004558">
    <property type="term" value="F:alpha-1,4-glucosidase activity"/>
    <property type="evidence" value="ECO:0007669"/>
    <property type="project" value="UniProtKB-EC"/>
</dbReference>
<evidence type="ECO:0000313" key="8">
    <source>
        <dbReference type="Proteomes" id="UP000786811"/>
    </source>
</evidence>